<name>F8K0P0_STREN</name>
<sequence length="71" mass="7761">MVRTHGTSIRAIRRAQGMGLRELSRRTGLDRGYLSRLERGLAGASDGTVRRVAAGLDVPQEAITHEEKTTT</sequence>
<accession>G8WQC2</accession>
<dbReference type="Pfam" id="PF01381">
    <property type="entry name" value="HTH_3"/>
    <property type="match status" value="1"/>
</dbReference>
<reference evidence="3" key="1">
    <citation type="submission" date="2011-12" db="EMBL/GenBank/DDBJ databases">
        <title>Complete genome sequence of Streptomyces cattleya strain DSM 46488.</title>
        <authorList>
            <person name="Ou H.-Y."/>
            <person name="Li P."/>
            <person name="Zhao C."/>
            <person name="O'Hagan D."/>
            <person name="Deng Z."/>
        </authorList>
    </citation>
    <scope>NUCLEOTIDE SEQUENCE [LARGE SCALE GENOMIC DNA]</scope>
    <source>
        <strain evidence="3">ATCC 35852 / DSM 46488 / JCM 4925 / NBRC 14057 / NRRL 8057</strain>
    </source>
</reference>
<dbReference type="HOGENOM" id="CLU_066192_29_0_11"/>
<dbReference type="RefSeq" id="WP_014143045.1">
    <property type="nucleotide sequence ID" value="NC_016111.1"/>
</dbReference>
<dbReference type="Proteomes" id="UP000007842">
    <property type="component" value="Chromosome"/>
</dbReference>
<dbReference type="SUPFAM" id="SSF47413">
    <property type="entry name" value="lambda repressor-like DNA-binding domains"/>
    <property type="match status" value="1"/>
</dbReference>
<dbReference type="EMBL" id="CP003219">
    <property type="protein sequence ID" value="AEW94654.1"/>
    <property type="molecule type" value="Genomic_DNA"/>
</dbReference>
<dbReference type="Gene3D" id="1.10.260.40">
    <property type="entry name" value="lambda repressor-like DNA-binding domains"/>
    <property type="match status" value="1"/>
</dbReference>
<evidence type="ECO:0000313" key="3">
    <source>
        <dbReference type="Proteomes" id="UP000007842"/>
    </source>
</evidence>
<dbReference type="CDD" id="cd00093">
    <property type="entry name" value="HTH_XRE"/>
    <property type="match status" value="1"/>
</dbReference>
<dbReference type="InterPro" id="IPR001387">
    <property type="entry name" value="Cro/C1-type_HTH"/>
</dbReference>
<dbReference type="OrthoDB" id="4311362at2"/>
<dbReference type="KEGG" id="sct:SCAT_2299"/>
<protein>
    <submittedName>
        <fullName evidence="2">XRE family transcriptional regulator</fullName>
    </submittedName>
</protein>
<dbReference type="SMART" id="SM00530">
    <property type="entry name" value="HTH_XRE"/>
    <property type="match status" value="1"/>
</dbReference>
<evidence type="ECO:0000313" key="2">
    <source>
        <dbReference type="EMBL" id="AEW94654.1"/>
    </source>
</evidence>
<dbReference type="InterPro" id="IPR010982">
    <property type="entry name" value="Lambda_DNA-bd_dom_sf"/>
</dbReference>
<gene>
    <name evidence="2" type="ordered locus">SCATT_22830</name>
</gene>
<dbReference type="eggNOG" id="ENOG5032ES2">
    <property type="taxonomic scope" value="Bacteria"/>
</dbReference>
<accession>F8K0P0</accession>
<dbReference type="STRING" id="1003195.SCATT_22830"/>
<dbReference type="PATRIC" id="fig|1003195.11.peg.3813"/>
<dbReference type="KEGG" id="scy:SCATT_22830"/>
<keyword evidence="3" id="KW-1185">Reference proteome</keyword>
<evidence type="ECO:0000259" key="1">
    <source>
        <dbReference type="PROSITE" id="PS50943"/>
    </source>
</evidence>
<dbReference type="PROSITE" id="PS50943">
    <property type="entry name" value="HTH_CROC1"/>
    <property type="match status" value="1"/>
</dbReference>
<proteinExistence type="predicted"/>
<dbReference type="AlphaFoldDB" id="F8K0P0"/>
<dbReference type="GO" id="GO:0003677">
    <property type="term" value="F:DNA binding"/>
    <property type="evidence" value="ECO:0007669"/>
    <property type="project" value="InterPro"/>
</dbReference>
<organism evidence="2 3">
    <name type="scientific">Streptantibioticus cattleyicolor (strain ATCC 35852 / DSM 46488 / JCM 4925 / NBRC 14057 / NRRL 8057)</name>
    <name type="common">Streptomyces cattleya</name>
    <dbReference type="NCBI Taxonomy" id="1003195"/>
    <lineage>
        <taxon>Bacteria</taxon>
        <taxon>Bacillati</taxon>
        <taxon>Actinomycetota</taxon>
        <taxon>Actinomycetes</taxon>
        <taxon>Kitasatosporales</taxon>
        <taxon>Streptomycetaceae</taxon>
        <taxon>Streptantibioticus</taxon>
    </lineage>
</organism>
<feature type="domain" description="HTH cro/C1-type" evidence="1">
    <location>
        <begin position="9"/>
        <end position="63"/>
    </location>
</feature>